<dbReference type="OMA" id="NDTSWAG"/>
<dbReference type="SUPFAM" id="SSF48371">
    <property type="entry name" value="ARM repeat"/>
    <property type="match status" value="1"/>
</dbReference>
<dbReference type="Pfam" id="PF12717">
    <property type="entry name" value="Cnd1"/>
    <property type="match status" value="1"/>
</dbReference>
<reference evidence="5 6" key="2">
    <citation type="journal article" date="2014" name="J. Gen. Appl. Microbiol.">
        <title>The early diverging ascomycetous budding yeast Saitoella complicata has three histone deacetylases belonging to the Clr6, Hos2, and Rpd3 lineages.</title>
        <authorList>
            <person name="Nishida H."/>
            <person name="Matsumoto T."/>
            <person name="Kondo S."/>
            <person name="Hamamoto M."/>
            <person name="Yoshikawa H."/>
        </authorList>
    </citation>
    <scope>NUCLEOTIDE SEQUENCE [LARGE SCALE GENOMIC DNA]</scope>
    <source>
        <strain evidence="5 6">NRRL Y-17804</strain>
    </source>
</reference>
<dbReference type="PANTHER" id="PTHR12984:SF3">
    <property type="entry name" value="N-TERMINAL KINASE-LIKE PROTEIN"/>
    <property type="match status" value="1"/>
</dbReference>
<dbReference type="PANTHER" id="PTHR12984">
    <property type="entry name" value="SCY1-RELATED S/T PROTEIN KINASE-LIKE"/>
    <property type="match status" value="1"/>
</dbReference>
<feature type="region of interest" description="Disordered" evidence="3">
    <location>
        <begin position="690"/>
        <end position="744"/>
    </location>
</feature>
<accession>A0A0E9NFD7</accession>
<feature type="domain" description="Protein kinase" evidence="4">
    <location>
        <begin position="1"/>
        <end position="272"/>
    </location>
</feature>
<dbReference type="PROSITE" id="PS50011">
    <property type="entry name" value="PROTEIN_KINASE_DOM"/>
    <property type="match status" value="1"/>
</dbReference>
<dbReference type="Proteomes" id="UP000033140">
    <property type="component" value="Unassembled WGS sequence"/>
</dbReference>
<feature type="compositionally biased region" description="Acidic residues" evidence="3">
    <location>
        <begin position="724"/>
        <end position="744"/>
    </location>
</feature>
<dbReference type="Gene3D" id="1.25.10.10">
    <property type="entry name" value="Leucine-rich Repeat Variant"/>
    <property type="match status" value="1"/>
</dbReference>
<evidence type="ECO:0000256" key="1">
    <source>
        <dbReference type="ARBA" id="ARBA00022737"/>
    </source>
</evidence>
<dbReference type="InterPro" id="IPR034085">
    <property type="entry name" value="TOG"/>
</dbReference>
<dbReference type="OrthoDB" id="447103at2759"/>
<keyword evidence="1" id="KW-0677">Repeat</keyword>
<dbReference type="RefSeq" id="XP_019025356.1">
    <property type="nucleotide sequence ID" value="XM_019170574.1"/>
</dbReference>
<dbReference type="SMART" id="SM00220">
    <property type="entry name" value="S_TKc"/>
    <property type="match status" value="1"/>
</dbReference>
<dbReference type="InterPro" id="IPR051177">
    <property type="entry name" value="CIK-Related_Protein"/>
</dbReference>
<evidence type="ECO:0000313" key="5">
    <source>
        <dbReference type="EMBL" id="GAO48577.1"/>
    </source>
</evidence>
<dbReference type="SMART" id="SM01349">
    <property type="entry name" value="TOG"/>
    <property type="match status" value="1"/>
</dbReference>
<comment type="caution">
    <text evidence="5">The sequence shown here is derived from an EMBL/GenBank/DDBJ whole genome shotgun (WGS) entry which is preliminary data.</text>
</comment>
<dbReference type="InterPro" id="IPR000719">
    <property type="entry name" value="Prot_kinase_dom"/>
</dbReference>
<evidence type="ECO:0000313" key="6">
    <source>
        <dbReference type="Proteomes" id="UP000033140"/>
    </source>
</evidence>
<dbReference type="GO" id="GO:0005737">
    <property type="term" value="C:cytoplasm"/>
    <property type="evidence" value="ECO:0007669"/>
    <property type="project" value="TreeGrafter"/>
</dbReference>
<dbReference type="GO" id="GO:0004672">
    <property type="term" value="F:protein kinase activity"/>
    <property type="evidence" value="ECO:0007669"/>
    <property type="project" value="InterPro"/>
</dbReference>
<dbReference type="GO" id="GO:0005524">
    <property type="term" value="F:ATP binding"/>
    <property type="evidence" value="ECO:0007669"/>
    <property type="project" value="InterPro"/>
</dbReference>
<reference evidence="5 6" key="3">
    <citation type="journal article" date="2015" name="Genome Announc.">
        <title>Draft Genome Sequence of the Archiascomycetous Yeast Saitoella complicata.</title>
        <authorList>
            <person name="Yamauchi K."/>
            <person name="Kondo S."/>
            <person name="Hamamoto M."/>
            <person name="Takahashi Y."/>
            <person name="Ogura Y."/>
            <person name="Hayashi T."/>
            <person name="Nishida H."/>
        </authorList>
    </citation>
    <scope>NUCLEOTIDE SEQUENCE [LARGE SCALE GENOMIC DNA]</scope>
    <source>
        <strain evidence="5 6">NRRL Y-17804</strain>
    </source>
</reference>
<feature type="repeat" description="HEAT" evidence="2">
    <location>
        <begin position="354"/>
        <end position="392"/>
    </location>
</feature>
<dbReference type="Gene3D" id="3.30.200.20">
    <property type="entry name" value="Phosphorylase Kinase, domain 1"/>
    <property type="match status" value="1"/>
</dbReference>
<evidence type="ECO:0000256" key="3">
    <source>
        <dbReference type="SAM" id="MobiDB-lite"/>
    </source>
</evidence>
<sequence length="744" mass="80884">MWSAALGALGRSSGPAFGYSLGERIGAHEDSIWTVHHGTKKDDRSDCSIFVYDSNKFGRDRLVLAQNAAKKLRTMRHPGVIKFLDSVEADGVVYIATERVQPLSWDTKRHVLDTESMRWGVYSVTSTMKFINEDANCVHGNVRLSSIFTTESGEWRVGGFEVLTPVTEGESGMIYTYGGLVPSASRYAPPEVGSSGWSGIHASPKATDAWGLATLIYESFNGPFNTTSDLQKQGKIPSDMFTHYKRLLLPNPKTRLSISNFLDQGRRERGFLKSPLISVTENLSNLTLLNETERNAFLANLEESVDQLPEPFIRLRLLPELIKSFEFGGGGEKVYKLIVNIASKLDEEQQEAILAPAVIRLFASADPNIRLALLDSLEEVVGILPNSTVSSKIFPNLSAGFTDPNPIVREATLKAILPITPKLSDRILNNDLLKHLARTHVDPQPGIRTNTTVVLGHIASHLSESTRKKVLTAAFSKSLKDPFVHARHAGLRALEVTVEYFDREDLAGRLLSGMCPLLVDGEKIVREEAARVIDVFLKRIKELAKDMPETLIDPNAPQHISELPKHPPQPGSFPSSASLATTLLSSNSDAGMAGALAGWAVKSIASKVIESTRPLSPPAAAQPVRVPSAPAASTVTMSSFKPMDLKASKPSGGFGATYASKVPQRPSIPVSSNTFGASNLDEYVDAWEPFEDEPKPKTTPPAPRTTGTKIGAANTSTRLAVADDTGDQWGDDGWGEAEENDAWD</sequence>
<gene>
    <name evidence="5" type="ORF">G7K_2750-t1</name>
</gene>
<dbReference type="GO" id="GO:0006409">
    <property type="term" value="P:tRNA export from nucleus"/>
    <property type="evidence" value="ECO:0007669"/>
    <property type="project" value="TreeGrafter"/>
</dbReference>
<feature type="region of interest" description="Disordered" evidence="3">
    <location>
        <begin position="555"/>
        <end position="575"/>
    </location>
</feature>
<evidence type="ECO:0000256" key="2">
    <source>
        <dbReference type="PROSITE-ProRule" id="PRU00103"/>
    </source>
</evidence>
<feature type="repeat" description="HEAT" evidence="2">
    <location>
        <begin position="393"/>
        <end position="431"/>
    </location>
</feature>
<protein>
    <recommendedName>
        <fullName evidence="4">Protein kinase domain-containing protein</fullName>
    </recommendedName>
</protein>
<dbReference type="InterPro" id="IPR016024">
    <property type="entry name" value="ARM-type_fold"/>
</dbReference>
<reference evidence="5 6" key="1">
    <citation type="journal article" date="2011" name="J. Gen. Appl. Microbiol.">
        <title>Draft genome sequencing of the enigmatic yeast Saitoella complicata.</title>
        <authorList>
            <person name="Nishida H."/>
            <person name="Hamamoto M."/>
            <person name="Sugiyama J."/>
        </authorList>
    </citation>
    <scope>NUCLEOTIDE SEQUENCE [LARGE SCALE GENOMIC DNA]</scope>
    <source>
        <strain evidence="5 6">NRRL Y-17804</strain>
    </source>
</reference>
<dbReference type="PROSITE" id="PS50077">
    <property type="entry name" value="HEAT_REPEAT"/>
    <property type="match status" value="2"/>
</dbReference>
<name>A0A0E9NFD7_SAICN</name>
<evidence type="ECO:0000259" key="4">
    <source>
        <dbReference type="PROSITE" id="PS50011"/>
    </source>
</evidence>
<dbReference type="SUPFAM" id="SSF56112">
    <property type="entry name" value="Protein kinase-like (PK-like)"/>
    <property type="match status" value="1"/>
</dbReference>
<keyword evidence="6" id="KW-1185">Reference proteome</keyword>
<proteinExistence type="predicted"/>
<dbReference type="InterPro" id="IPR011009">
    <property type="entry name" value="Kinase-like_dom_sf"/>
</dbReference>
<dbReference type="InterPro" id="IPR011989">
    <property type="entry name" value="ARM-like"/>
</dbReference>
<dbReference type="AlphaFoldDB" id="A0A0E9NFD7"/>
<dbReference type="STRING" id="698492.A0A0E9NFD7"/>
<dbReference type="InterPro" id="IPR021133">
    <property type="entry name" value="HEAT_type_2"/>
</dbReference>
<organism evidence="5 6">
    <name type="scientific">Saitoella complicata (strain BCRC 22490 / CBS 7301 / JCM 7358 / NBRC 10748 / NRRL Y-17804)</name>
    <dbReference type="NCBI Taxonomy" id="698492"/>
    <lineage>
        <taxon>Eukaryota</taxon>
        <taxon>Fungi</taxon>
        <taxon>Dikarya</taxon>
        <taxon>Ascomycota</taxon>
        <taxon>Taphrinomycotina</taxon>
        <taxon>Taphrinomycotina incertae sedis</taxon>
        <taxon>Saitoella</taxon>
    </lineage>
</organism>
<dbReference type="EMBL" id="BACD03000015">
    <property type="protein sequence ID" value="GAO48577.1"/>
    <property type="molecule type" value="Genomic_DNA"/>
</dbReference>
<dbReference type="InterPro" id="IPR032682">
    <property type="entry name" value="Cnd1_C"/>
</dbReference>
<dbReference type="Gene3D" id="1.10.510.10">
    <property type="entry name" value="Transferase(Phosphotransferase) domain 1"/>
    <property type="match status" value="1"/>
</dbReference>